<sequence>MSNPDGLLCFFEKKYANASSNLATKFSDPVDNTKLTIGRLNDLLLDDGFYNIYMNSILKFIIRVYSSGQEVIIEQDDDNISFDNAGKQSIGTSFYGDSTKSINVNLTNEIEGSLSVSIEKNISYTSPSGPTHIIVVNSAMLNNSTATNITTKIRFKGSSDNWQAWESNVSDSLEHEYSIPTGFFDLIDASDIRIQKVDNSSTFDVQYIEIRRNSATGHILRYYDSDNSENNIASTQGIITFKHNDGSTSPGNWGQVNLYTTNSPININSIYGNKIYIRVHWIQQ</sequence>
<evidence type="ECO:0000313" key="1">
    <source>
        <dbReference type="EMBL" id="QHT37269.1"/>
    </source>
</evidence>
<protein>
    <submittedName>
        <fullName evidence="1">Uncharacterized protein</fullName>
    </submittedName>
</protein>
<dbReference type="EMBL" id="MN738791">
    <property type="protein sequence ID" value="QHT37269.1"/>
    <property type="molecule type" value="Genomic_DNA"/>
</dbReference>
<name>A0A6C0F9M4_9ZZZZ</name>
<accession>A0A6C0F9M4</accession>
<proteinExistence type="predicted"/>
<dbReference type="AlphaFoldDB" id="A0A6C0F9M4"/>
<reference evidence="1" key="1">
    <citation type="journal article" date="2020" name="Nature">
        <title>Giant virus diversity and host interactions through global metagenomics.</title>
        <authorList>
            <person name="Schulz F."/>
            <person name="Roux S."/>
            <person name="Paez-Espino D."/>
            <person name="Jungbluth S."/>
            <person name="Walsh D.A."/>
            <person name="Denef V.J."/>
            <person name="McMahon K.D."/>
            <person name="Konstantinidis K.T."/>
            <person name="Eloe-Fadrosh E.A."/>
            <person name="Kyrpides N.C."/>
            <person name="Woyke T."/>
        </authorList>
    </citation>
    <scope>NUCLEOTIDE SEQUENCE</scope>
    <source>
        <strain evidence="1">GVMAG-S-ERX555967-131</strain>
    </source>
</reference>
<organism evidence="1">
    <name type="scientific">viral metagenome</name>
    <dbReference type="NCBI Taxonomy" id="1070528"/>
    <lineage>
        <taxon>unclassified sequences</taxon>
        <taxon>metagenomes</taxon>
        <taxon>organismal metagenomes</taxon>
    </lineage>
</organism>